<dbReference type="Gene3D" id="3.40.630.30">
    <property type="match status" value="2"/>
</dbReference>
<keyword evidence="1" id="KW-0012">Acyltransferase</keyword>
<gene>
    <name evidence="4" type="primary">LOC112052121</name>
</gene>
<reference evidence="4" key="1">
    <citation type="submission" date="2025-08" db="UniProtKB">
        <authorList>
            <consortium name="RefSeq"/>
        </authorList>
    </citation>
    <scope>IDENTIFICATION</scope>
</reference>
<dbReference type="GO" id="GO:0047961">
    <property type="term" value="F:glycine N-acyltransferase activity"/>
    <property type="evidence" value="ECO:0007669"/>
    <property type="project" value="InterPro"/>
</dbReference>
<evidence type="ECO:0000259" key="2">
    <source>
        <dbReference type="PROSITE" id="PS51186"/>
    </source>
</evidence>
<dbReference type="GO" id="GO:0005739">
    <property type="term" value="C:mitochondrion"/>
    <property type="evidence" value="ECO:0007669"/>
    <property type="project" value="InterPro"/>
</dbReference>
<comment type="similarity">
    <text evidence="1">Belongs to the glycine N-acyltransferase family.</text>
</comment>
<dbReference type="RefSeq" id="XP_023946828.2">
    <property type="nucleotide sequence ID" value="XM_024091060.2"/>
</dbReference>
<dbReference type="PANTHER" id="PTHR15298">
    <property type="entry name" value="L-COA N-ACYLTRANSFERASE-RELATED"/>
    <property type="match status" value="1"/>
</dbReference>
<dbReference type="InterPro" id="IPR010313">
    <property type="entry name" value="Glycine_N-acyltransferase"/>
</dbReference>
<dbReference type="PANTHER" id="PTHR15298:SF1">
    <property type="entry name" value="GLYCINE N-ACYLTRANSFERASE-LIKE PROTEIN"/>
    <property type="match status" value="1"/>
</dbReference>
<protein>
    <recommendedName>
        <fullName evidence="1">Glycine N-acyltransferase-like protein</fullName>
        <ecNumber evidence="1">2.3.1.-</ecNumber>
    </recommendedName>
</protein>
<dbReference type="PROSITE" id="PS51186">
    <property type="entry name" value="GNAT"/>
    <property type="match status" value="1"/>
</dbReference>
<dbReference type="KEGG" id="bany:112052121"/>
<dbReference type="Proteomes" id="UP001652582">
    <property type="component" value="Chromosome 20"/>
</dbReference>
<proteinExistence type="inferred from homology"/>
<dbReference type="AlphaFoldDB" id="A0A6J1NPK6"/>
<evidence type="ECO:0000313" key="3">
    <source>
        <dbReference type="Proteomes" id="UP001652582"/>
    </source>
</evidence>
<keyword evidence="1" id="KW-0808">Transferase</keyword>
<dbReference type="InterPro" id="IPR000182">
    <property type="entry name" value="GNAT_dom"/>
</dbReference>
<dbReference type="Pfam" id="PF08445">
    <property type="entry name" value="FR47"/>
    <property type="match status" value="1"/>
</dbReference>
<feature type="domain" description="N-acetyltransferase" evidence="2">
    <location>
        <begin position="155"/>
        <end position="286"/>
    </location>
</feature>
<name>A0A6J1NPK6_BICAN</name>
<dbReference type="InterPro" id="IPR013653">
    <property type="entry name" value="GCN5-like_dom"/>
</dbReference>
<accession>A0A6J1NPK6</accession>
<dbReference type="SUPFAM" id="SSF55729">
    <property type="entry name" value="Acyl-CoA N-acyltransferases (Nat)"/>
    <property type="match status" value="1"/>
</dbReference>
<evidence type="ECO:0000256" key="1">
    <source>
        <dbReference type="RuleBase" id="RU368002"/>
    </source>
</evidence>
<dbReference type="EC" id="2.3.1.-" evidence="1"/>
<sequence length="288" mass="33378">MSVDTLVTMPIDRWSDIKSVFKSDWPRGILGYLLLESQEFLLKSGIDYGFKLYCPFGDINNGIVALNVKNTFYDVLIQCPNDDTNHLEEALKTTKIIDWSKCNQIPTMPKHVMDCVNRVYTAKNLTLTMEDIIEADTFVLDKEVPLYDVRLPPNLTFKHISMDSLKLINDNWPHRYPGSEWYYELLIKSNLGYGLYNEKELVSWVFIKETGDLGHLYTLKNHRRKGYGELVLKLISNIQLKDKKYTVAHCGTYNTNAGKLYKKLGFENLLKTDWFLTAVVINRDIKTN</sequence>
<evidence type="ECO:0000313" key="4">
    <source>
        <dbReference type="RefSeq" id="XP_023946828.2"/>
    </source>
</evidence>
<dbReference type="OrthoDB" id="61870at2759"/>
<dbReference type="GeneID" id="112052121"/>
<keyword evidence="3" id="KW-1185">Reference proteome</keyword>
<organism evidence="3 4">
    <name type="scientific">Bicyclus anynana</name>
    <name type="common">Squinting bush brown butterfly</name>
    <dbReference type="NCBI Taxonomy" id="110368"/>
    <lineage>
        <taxon>Eukaryota</taxon>
        <taxon>Metazoa</taxon>
        <taxon>Ecdysozoa</taxon>
        <taxon>Arthropoda</taxon>
        <taxon>Hexapoda</taxon>
        <taxon>Insecta</taxon>
        <taxon>Pterygota</taxon>
        <taxon>Neoptera</taxon>
        <taxon>Endopterygota</taxon>
        <taxon>Lepidoptera</taxon>
        <taxon>Glossata</taxon>
        <taxon>Ditrysia</taxon>
        <taxon>Papilionoidea</taxon>
        <taxon>Nymphalidae</taxon>
        <taxon>Satyrinae</taxon>
        <taxon>Satyrini</taxon>
        <taxon>Mycalesina</taxon>
        <taxon>Bicyclus</taxon>
    </lineage>
</organism>
<dbReference type="InterPro" id="IPR016181">
    <property type="entry name" value="Acyl_CoA_acyltransferase"/>
</dbReference>